<evidence type="ECO:0000256" key="2">
    <source>
        <dbReference type="SAM" id="MobiDB-lite"/>
    </source>
</evidence>
<keyword evidence="1" id="KW-0862">Zinc</keyword>
<dbReference type="Gene3D" id="4.10.60.10">
    <property type="entry name" value="Zinc finger, CCHC-type"/>
    <property type="match status" value="1"/>
</dbReference>
<feature type="region of interest" description="Disordered" evidence="2">
    <location>
        <begin position="318"/>
        <end position="339"/>
    </location>
</feature>
<evidence type="ECO:0000313" key="4">
    <source>
        <dbReference type="EMBL" id="PKI52686.1"/>
    </source>
</evidence>
<sequence length="429" mass="47972">MVEGVSLSRQKSIAARDMVVANQTSHYRGPCSRDFEYPSRSETYTVGILALSVDPVDPFFDLGFPSVTVAASDGAIAVVKGGRDRWAWRWLLGFHERRRRLGFSGGGVLRVSQGSGRVRPSGLGLGSSPLSQTSAQFDRPYDQFDWFDSGLIGSGGATADIDASEVKEKYEWWEKTNRLSPMLMKSRVSKSIRGAVGEVTRAKDFLKASKEQFAKSDKALASTLMKRLTSKTFDSSKGVRAHITKMRDLAAQLKTLKIDISEPFLVHFILNSLPAEYGSFKISYNTHKEEWSITELLTTCVQEEERMKHDKPEVAHLATRPKGKGKKDHGKRQYKVPPKMDGSKVKCFFCRKDGHVKKDCPKYKKWLEKIESDFDVGPKEDPTTFSQAMSEDNSSFWLDAMKDELDSMAKNGVWDLVELPEGAVAIGCK</sequence>
<dbReference type="Pfam" id="PF00098">
    <property type="entry name" value="zf-CCHC"/>
    <property type="match status" value="1"/>
</dbReference>
<dbReference type="GO" id="GO:0003676">
    <property type="term" value="F:nucleic acid binding"/>
    <property type="evidence" value="ECO:0007669"/>
    <property type="project" value="InterPro"/>
</dbReference>
<keyword evidence="1" id="KW-0479">Metal-binding</keyword>
<name>A0A2I0JAJ0_PUNGR</name>
<dbReference type="Proteomes" id="UP000233551">
    <property type="component" value="Unassembled WGS sequence"/>
</dbReference>
<organism evidence="4 5">
    <name type="scientific">Punica granatum</name>
    <name type="common">Pomegranate</name>
    <dbReference type="NCBI Taxonomy" id="22663"/>
    <lineage>
        <taxon>Eukaryota</taxon>
        <taxon>Viridiplantae</taxon>
        <taxon>Streptophyta</taxon>
        <taxon>Embryophyta</taxon>
        <taxon>Tracheophyta</taxon>
        <taxon>Spermatophyta</taxon>
        <taxon>Magnoliopsida</taxon>
        <taxon>eudicotyledons</taxon>
        <taxon>Gunneridae</taxon>
        <taxon>Pentapetalae</taxon>
        <taxon>rosids</taxon>
        <taxon>malvids</taxon>
        <taxon>Myrtales</taxon>
        <taxon>Lythraceae</taxon>
        <taxon>Punica</taxon>
    </lineage>
</organism>
<evidence type="ECO:0000313" key="5">
    <source>
        <dbReference type="Proteomes" id="UP000233551"/>
    </source>
</evidence>
<protein>
    <recommendedName>
        <fullName evidence="3">CCHC-type domain-containing protein</fullName>
    </recommendedName>
</protein>
<dbReference type="AlphaFoldDB" id="A0A2I0JAJ0"/>
<dbReference type="SUPFAM" id="SSF57756">
    <property type="entry name" value="Retrovirus zinc finger-like domains"/>
    <property type="match status" value="1"/>
</dbReference>
<dbReference type="PROSITE" id="PS50158">
    <property type="entry name" value="ZF_CCHC"/>
    <property type="match status" value="1"/>
</dbReference>
<dbReference type="GO" id="GO:0008270">
    <property type="term" value="F:zinc ion binding"/>
    <property type="evidence" value="ECO:0007669"/>
    <property type="project" value="UniProtKB-KW"/>
</dbReference>
<keyword evidence="5" id="KW-1185">Reference proteome</keyword>
<feature type="domain" description="CCHC-type" evidence="3">
    <location>
        <begin position="346"/>
        <end position="362"/>
    </location>
</feature>
<dbReference type="PANTHER" id="PTHR35317">
    <property type="entry name" value="OS04G0629600 PROTEIN"/>
    <property type="match status" value="1"/>
</dbReference>
<evidence type="ECO:0000259" key="3">
    <source>
        <dbReference type="PROSITE" id="PS50158"/>
    </source>
</evidence>
<dbReference type="EMBL" id="PGOL01001918">
    <property type="protein sequence ID" value="PKI52686.1"/>
    <property type="molecule type" value="Genomic_DNA"/>
</dbReference>
<proteinExistence type="predicted"/>
<evidence type="ECO:0000256" key="1">
    <source>
        <dbReference type="PROSITE-ProRule" id="PRU00047"/>
    </source>
</evidence>
<accession>A0A2I0JAJ0</accession>
<reference evidence="4 5" key="1">
    <citation type="submission" date="2017-11" db="EMBL/GenBank/DDBJ databases">
        <title>De-novo sequencing of pomegranate (Punica granatum L.) genome.</title>
        <authorList>
            <person name="Akparov Z."/>
            <person name="Amiraslanov A."/>
            <person name="Hajiyeva S."/>
            <person name="Abbasov M."/>
            <person name="Kaur K."/>
            <person name="Hamwieh A."/>
            <person name="Solovyev V."/>
            <person name="Salamov A."/>
            <person name="Braich B."/>
            <person name="Kosarev P."/>
            <person name="Mahmoud A."/>
            <person name="Hajiyev E."/>
            <person name="Babayeva S."/>
            <person name="Izzatullayeva V."/>
            <person name="Mammadov A."/>
            <person name="Mammadov A."/>
            <person name="Sharifova S."/>
            <person name="Ojaghi J."/>
            <person name="Eynullazada K."/>
            <person name="Bayramov B."/>
            <person name="Abdulazimova A."/>
            <person name="Shahmuradov I."/>
        </authorList>
    </citation>
    <scope>NUCLEOTIDE SEQUENCE [LARGE SCALE GENOMIC DNA]</scope>
    <source>
        <strain evidence="5">cv. AG2017</strain>
        <tissue evidence="4">Leaf</tissue>
    </source>
</reference>
<dbReference type="STRING" id="22663.A0A2I0JAJ0"/>
<comment type="caution">
    <text evidence="4">The sequence shown here is derived from an EMBL/GenBank/DDBJ whole genome shotgun (WGS) entry which is preliminary data.</text>
</comment>
<dbReference type="InterPro" id="IPR036875">
    <property type="entry name" value="Znf_CCHC_sf"/>
</dbReference>
<keyword evidence="1" id="KW-0863">Zinc-finger</keyword>
<gene>
    <name evidence="4" type="ORF">CRG98_026922</name>
</gene>
<dbReference type="SMART" id="SM00343">
    <property type="entry name" value="ZnF_C2HC"/>
    <property type="match status" value="1"/>
</dbReference>
<dbReference type="InterPro" id="IPR001878">
    <property type="entry name" value="Znf_CCHC"/>
</dbReference>
<feature type="compositionally biased region" description="Basic residues" evidence="2">
    <location>
        <begin position="319"/>
        <end position="334"/>
    </location>
</feature>
<dbReference type="Pfam" id="PF14223">
    <property type="entry name" value="Retrotran_gag_2"/>
    <property type="match status" value="1"/>
</dbReference>
<dbReference type="PANTHER" id="PTHR35317:SF23">
    <property type="entry name" value="OS04G0629600 PROTEIN"/>
    <property type="match status" value="1"/>
</dbReference>